<proteinExistence type="inferred from homology"/>
<dbReference type="SUPFAM" id="SSF50494">
    <property type="entry name" value="Trypsin-like serine proteases"/>
    <property type="match status" value="1"/>
</dbReference>
<comment type="caution">
    <text evidence="6">The sequence shown here is derived from an EMBL/GenBank/DDBJ whole genome shotgun (WGS) entry which is preliminary data.</text>
</comment>
<dbReference type="Proteomes" id="UP000619486">
    <property type="component" value="Unassembled WGS sequence"/>
</dbReference>
<dbReference type="Pfam" id="PF00089">
    <property type="entry name" value="Trypsin"/>
    <property type="match status" value="1"/>
</dbReference>
<gene>
    <name evidence="6" type="ORF">GCM10014713_00160</name>
</gene>
<evidence type="ECO:0000256" key="4">
    <source>
        <dbReference type="SAM" id="SignalP"/>
    </source>
</evidence>
<dbReference type="InterPro" id="IPR050430">
    <property type="entry name" value="Peptidase_S1"/>
</dbReference>
<evidence type="ECO:0000256" key="3">
    <source>
        <dbReference type="RuleBase" id="RU363034"/>
    </source>
</evidence>
<keyword evidence="2" id="KW-1015">Disulfide bond</keyword>
<dbReference type="CDD" id="cd00190">
    <property type="entry name" value="Tryp_SPc"/>
    <property type="match status" value="1"/>
</dbReference>
<dbReference type="EMBL" id="BMQQ01000001">
    <property type="protein sequence ID" value="GGT11768.1"/>
    <property type="molecule type" value="Genomic_DNA"/>
</dbReference>
<organism evidence="6 7">
    <name type="scientific">Streptomyces purpureus</name>
    <dbReference type="NCBI Taxonomy" id="1951"/>
    <lineage>
        <taxon>Bacteria</taxon>
        <taxon>Bacillati</taxon>
        <taxon>Actinomycetota</taxon>
        <taxon>Actinomycetes</taxon>
        <taxon>Kitasatosporales</taxon>
        <taxon>Streptomycetaceae</taxon>
        <taxon>Streptomyces</taxon>
    </lineage>
</organism>
<dbReference type="GO" id="GO:0004252">
    <property type="term" value="F:serine-type endopeptidase activity"/>
    <property type="evidence" value="ECO:0007669"/>
    <property type="project" value="InterPro"/>
</dbReference>
<keyword evidence="7" id="KW-1185">Reference proteome</keyword>
<dbReference type="RefSeq" id="WP_028798161.1">
    <property type="nucleotide sequence ID" value="NZ_BMQQ01000001.1"/>
</dbReference>
<dbReference type="PROSITE" id="PS00135">
    <property type="entry name" value="TRYPSIN_SER"/>
    <property type="match status" value="1"/>
</dbReference>
<evidence type="ECO:0000256" key="2">
    <source>
        <dbReference type="ARBA" id="ARBA00023157"/>
    </source>
</evidence>
<dbReference type="PROSITE" id="PS00134">
    <property type="entry name" value="TRYPSIN_HIS"/>
    <property type="match status" value="1"/>
</dbReference>
<dbReference type="SMART" id="SM00020">
    <property type="entry name" value="Tryp_SPc"/>
    <property type="match status" value="1"/>
</dbReference>
<dbReference type="InterPro" id="IPR033116">
    <property type="entry name" value="TRYPSIN_SER"/>
</dbReference>
<keyword evidence="3" id="KW-0378">Hydrolase</keyword>
<dbReference type="PANTHER" id="PTHR24276">
    <property type="entry name" value="POLYSERASE-RELATED"/>
    <property type="match status" value="1"/>
</dbReference>
<dbReference type="InterPro" id="IPR043504">
    <property type="entry name" value="Peptidase_S1_PA_chymotrypsin"/>
</dbReference>
<dbReference type="AlphaFoldDB" id="A0A918GVK2"/>
<accession>A0A918GVK2</accession>
<dbReference type="PRINTS" id="PR00722">
    <property type="entry name" value="CHYMOTRYPSIN"/>
</dbReference>
<comment type="similarity">
    <text evidence="1">Belongs to the peptidase S1 family.</text>
</comment>
<dbReference type="FunFam" id="2.40.10.10:FF:000068">
    <property type="entry name" value="transmembrane protease serine 2"/>
    <property type="match status" value="1"/>
</dbReference>
<evidence type="ECO:0000313" key="7">
    <source>
        <dbReference type="Proteomes" id="UP000619486"/>
    </source>
</evidence>
<dbReference type="InterPro" id="IPR009003">
    <property type="entry name" value="Peptidase_S1_PA"/>
</dbReference>
<dbReference type="GO" id="GO:0006508">
    <property type="term" value="P:proteolysis"/>
    <property type="evidence" value="ECO:0007669"/>
    <property type="project" value="UniProtKB-KW"/>
</dbReference>
<dbReference type="InterPro" id="IPR001254">
    <property type="entry name" value="Trypsin_dom"/>
</dbReference>
<dbReference type="InterPro" id="IPR001314">
    <property type="entry name" value="Peptidase_S1A"/>
</dbReference>
<name>A0A918GVK2_9ACTN</name>
<keyword evidence="3 6" id="KW-0645">Protease</keyword>
<keyword evidence="4" id="KW-0732">Signal</keyword>
<sequence length="298" mass="30867">MRMSSTSGRARRISAAGLATGAALALVASAATAATAHAAQPAPSGKGNPGAYIIGGVEQPDNAYPWMAALLSKGSGSPVNRQFCGGSLIAPTVVLTAAHCVDGSDPKGLEVTVGRTVLSNKKQGQLRNVAAVISHPRYSKGDEAYDLALLELAKPVTNIAPVKLPTPGTDALLRPGHKATVIGWGNTDTEITNYPDRLRGVQVPLLSHPECKATYPGYNKAVNICAGVEGKDSCQGDSGGPLFRKVSGRTYQIGIVSYGEGCAEQGAPGVYASTSSAKLWNTLWESAEGKRMKKLLGR</sequence>
<dbReference type="Gene3D" id="2.40.10.10">
    <property type="entry name" value="Trypsin-like serine proteases"/>
    <property type="match status" value="1"/>
</dbReference>
<feature type="signal peptide" evidence="4">
    <location>
        <begin position="1"/>
        <end position="33"/>
    </location>
</feature>
<evidence type="ECO:0000259" key="5">
    <source>
        <dbReference type="PROSITE" id="PS50240"/>
    </source>
</evidence>
<dbReference type="PROSITE" id="PS50240">
    <property type="entry name" value="TRYPSIN_DOM"/>
    <property type="match status" value="1"/>
</dbReference>
<protein>
    <submittedName>
        <fullName evidence="6">Serine protease</fullName>
    </submittedName>
</protein>
<reference evidence="6" key="2">
    <citation type="submission" date="2020-09" db="EMBL/GenBank/DDBJ databases">
        <authorList>
            <person name="Sun Q."/>
            <person name="Ohkuma M."/>
        </authorList>
    </citation>
    <scope>NUCLEOTIDE SEQUENCE</scope>
    <source>
        <strain evidence="6">JCM 3172</strain>
    </source>
</reference>
<evidence type="ECO:0000313" key="6">
    <source>
        <dbReference type="EMBL" id="GGT11768.1"/>
    </source>
</evidence>
<dbReference type="InterPro" id="IPR018114">
    <property type="entry name" value="TRYPSIN_HIS"/>
</dbReference>
<feature type="domain" description="Peptidase S1" evidence="5">
    <location>
        <begin position="53"/>
        <end position="280"/>
    </location>
</feature>
<keyword evidence="3" id="KW-0720">Serine protease</keyword>
<dbReference type="PANTHER" id="PTHR24276:SF98">
    <property type="entry name" value="FI18310P1-RELATED"/>
    <property type="match status" value="1"/>
</dbReference>
<feature type="chain" id="PRO_5037839671" evidence="4">
    <location>
        <begin position="34"/>
        <end position="298"/>
    </location>
</feature>
<evidence type="ECO:0000256" key="1">
    <source>
        <dbReference type="ARBA" id="ARBA00007664"/>
    </source>
</evidence>
<reference evidence="6" key="1">
    <citation type="journal article" date="2014" name="Int. J. Syst. Evol. Microbiol.">
        <title>Complete genome sequence of Corynebacterium casei LMG S-19264T (=DSM 44701T), isolated from a smear-ripened cheese.</title>
        <authorList>
            <consortium name="US DOE Joint Genome Institute (JGI-PGF)"/>
            <person name="Walter F."/>
            <person name="Albersmeier A."/>
            <person name="Kalinowski J."/>
            <person name="Ruckert C."/>
        </authorList>
    </citation>
    <scope>NUCLEOTIDE SEQUENCE</scope>
    <source>
        <strain evidence="6">JCM 3172</strain>
    </source>
</reference>
<dbReference type="FunFam" id="2.40.10.10:FF:000002">
    <property type="entry name" value="Transmembrane protease serine"/>
    <property type="match status" value="1"/>
</dbReference>